<evidence type="ECO:0000313" key="3">
    <source>
        <dbReference type="Proteomes" id="UP000663699"/>
    </source>
</evidence>
<dbReference type="GO" id="GO:0006099">
    <property type="term" value="P:tricarboxylic acid cycle"/>
    <property type="evidence" value="ECO:0007669"/>
    <property type="project" value="TreeGrafter"/>
</dbReference>
<dbReference type="GO" id="GO:0006121">
    <property type="term" value="P:mitochondrial electron transport, succinate to ubiquinone"/>
    <property type="evidence" value="ECO:0007669"/>
    <property type="project" value="TreeGrafter"/>
</dbReference>
<organism evidence="2 3">
    <name type="scientific">Pneumocystis wakefieldiae</name>
    <dbReference type="NCBI Taxonomy" id="38082"/>
    <lineage>
        <taxon>Eukaryota</taxon>
        <taxon>Fungi</taxon>
        <taxon>Dikarya</taxon>
        <taxon>Ascomycota</taxon>
        <taxon>Taphrinomycotina</taxon>
        <taxon>Pneumocystomycetes</taxon>
        <taxon>Pneumocystaceae</taxon>
        <taxon>Pneumocystis</taxon>
    </lineage>
</organism>
<dbReference type="AlphaFoldDB" id="A0A899G2Q6"/>
<dbReference type="EMBL" id="CP054547">
    <property type="protein sequence ID" value="QSL67043.1"/>
    <property type="molecule type" value="Genomic_DNA"/>
</dbReference>
<dbReference type="SUPFAM" id="SSF109910">
    <property type="entry name" value="YgfY-like"/>
    <property type="match status" value="1"/>
</dbReference>
<keyword evidence="1" id="KW-0143">Chaperone</keyword>
<gene>
    <name evidence="2" type="ORF">MERGE_001430</name>
</gene>
<proteinExistence type="predicted"/>
<accession>A0A899G2Q6</accession>
<evidence type="ECO:0000256" key="1">
    <source>
        <dbReference type="ARBA" id="ARBA00023186"/>
    </source>
</evidence>
<dbReference type="GO" id="GO:0005739">
    <property type="term" value="C:mitochondrion"/>
    <property type="evidence" value="ECO:0007669"/>
    <property type="project" value="TreeGrafter"/>
</dbReference>
<keyword evidence="3" id="KW-1185">Reference proteome</keyword>
<dbReference type="GO" id="GO:0034553">
    <property type="term" value="P:mitochondrial respiratory chain complex II assembly"/>
    <property type="evidence" value="ECO:0007669"/>
    <property type="project" value="TreeGrafter"/>
</dbReference>
<reference evidence="2" key="1">
    <citation type="submission" date="2020-06" db="EMBL/GenBank/DDBJ databases">
        <title>Genomes of multiple members of Pneumocystis genus reveal paths to human pathogen Pneumocystis jirovecii.</title>
        <authorList>
            <person name="Cisse O.H."/>
            <person name="Ma L."/>
            <person name="Dekker J."/>
            <person name="Khil P."/>
            <person name="Jo J."/>
            <person name="Brenchley J."/>
            <person name="Blair R."/>
            <person name="Pahar B."/>
            <person name="Chabe M."/>
            <person name="Van Rompay K.A."/>
            <person name="Keesler R."/>
            <person name="Sukura A."/>
            <person name="Hirsch V."/>
            <person name="Kutty G."/>
            <person name="Liu Y."/>
            <person name="Peng L."/>
            <person name="Chen J."/>
            <person name="Song J."/>
            <person name="Weissenbacher-Lang C."/>
            <person name="Xu J."/>
            <person name="Upham N.S."/>
            <person name="Stajich J.E."/>
            <person name="Cuomo C.A."/>
            <person name="Cushion M.T."/>
            <person name="Kovacs J.A."/>
        </authorList>
    </citation>
    <scope>NUCLEOTIDE SEQUENCE</scope>
    <source>
        <strain evidence="2">2A</strain>
    </source>
</reference>
<dbReference type="PANTHER" id="PTHR12469">
    <property type="entry name" value="PROTEIN EMI5 HOMOLOG, MITOCHONDRIAL"/>
    <property type="match status" value="1"/>
</dbReference>
<protein>
    <recommendedName>
        <fullName evidence="4">Succinate dehydrogenase assembly factor 2, mitochondrial</fullName>
    </recommendedName>
</protein>
<dbReference type="Pfam" id="PF03937">
    <property type="entry name" value="Sdh5"/>
    <property type="match status" value="1"/>
</dbReference>
<sequence length="106" mass="12598">MPIFHRYLSCRSLYYPSFFRDIQWQHLNLHWKASSKDTPSVSRFSNSRGESTETMKARLLYQSRKRGILEADLLLSTFAEKYLPLFTRQELETYDKVLSLYILGPL</sequence>
<dbReference type="InterPro" id="IPR036714">
    <property type="entry name" value="SDH_sf"/>
</dbReference>
<dbReference type="PANTHER" id="PTHR12469:SF2">
    <property type="entry name" value="SUCCINATE DEHYDROGENASE ASSEMBLY FACTOR 2, MITOCHONDRIAL"/>
    <property type="match status" value="1"/>
</dbReference>
<evidence type="ECO:0008006" key="4">
    <source>
        <dbReference type="Google" id="ProtNLM"/>
    </source>
</evidence>
<dbReference type="Proteomes" id="UP000663699">
    <property type="component" value="Chromosome 16"/>
</dbReference>
<dbReference type="InterPro" id="IPR005631">
    <property type="entry name" value="SDH"/>
</dbReference>
<dbReference type="OrthoDB" id="284292at2759"/>
<evidence type="ECO:0000313" key="2">
    <source>
        <dbReference type="EMBL" id="QSL67043.1"/>
    </source>
</evidence>
<dbReference type="Gene3D" id="1.10.150.250">
    <property type="entry name" value="Flavinator of succinate dehydrogenase"/>
    <property type="match status" value="1"/>
</dbReference>
<name>A0A899G2Q6_9ASCO</name>